<feature type="non-terminal residue" evidence="4">
    <location>
        <position position="1"/>
    </location>
</feature>
<comment type="caution">
    <text evidence="4">The sequence shown here is derived from an EMBL/GenBank/DDBJ whole genome shotgun (WGS) entry which is preliminary data.</text>
</comment>
<reference evidence="4 5" key="1">
    <citation type="submission" date="2019-11" db="EMBL/GenBank/DDBJ databases">
        <authorList>
            <person name="Yang C."/>
            <person name="Li F."/>
        </authorList>
    </citation>
    <scope>NUCLEOTIDE SEQUENCE [LARGE SCALE GENOMIC DNA]</scope>
    <source>
        <strain evidence="4">KB4526</strain>
        <tissue evidence="4">Muscle</tissue>
    </source>
</reference>
<keyword evidence="2" id="KW-0325">Glycoprotein</keyword>
<gene>
    <name evidence="4" type="primary">Lrfn3</name>
    <name evidence="4" type="ORF">FOF47_R05196</name>
</gene>
<keyword evidence="5" id="KW-1185">Reference proteome</keyword>
<dbReference type="Pfam" id="PF08742">
    <property type="entry name" value="C8"/>
    <property type="match status" value="1"/>
</dbReference>
<dbReference type="PANTHER" id="PTHR11339:SF374">
    <property type="entry name" value="ZONADHESIN"/>
    <property type="match status" value="1"/>
</dbReference>
<feature type="domain" description="VWFD" evidence="3">
    <location>
        <begin position="197"/>
        <end position="373"/>
    </location>
</feature>
<dbReference type="AlphaFoldDB" id="A0A6G1AL16"/>
<dbReference type="PROSITE" id="PS51233">
    <property type="entry name" value="VWFD"/>
    <property type="match status" value="1"/>
</dbReference>
<dbReference type="SMART" id="SM00832">
    <property type="entry name" value="C8"/>
    <property type="match status" value="1"/>
</dbReference>
<keyword evidence="1" id="KW-1015">Disulfide bond</keyword>
<dbReference type="GO" id="GO:0005615">
    <property type="term" value="C:extracellular space"/>
    <property type="evidence" value="ECO:0007669"/>
    <property type="project" value="TreeGrafter"/>
</dbReference>
<dbReference type="InterPro" id="IPR050780">
    <property type="entry name" value="Mucin_vWF_Thrombospondin_sf"/>
</dbReference>
<dbReference type="GO" id="GO:0031012">
    <property type="term" value="C:extracellular matrix"/>
    <property type="evidence" value="ECO:0007669"/>
    <property type="project" value="TreeGrafter"/>
</dbReference>
<dbReference type="Pfam" id="PF00094">
    <property type="entry name" value="VWD"/>
    <property type="match status" value="1"/>
</dbReference>
<evidence type="ECO:0000256" key="1">
    <source>
        <dbReference type="ARBA" id="ARBA00023157"/>
    </source>
</evidence>
<dbReference type="InterPro" id="IPR014853">
    <property type="entry name" value="VWF/SSPO/ZAN-like_Cys-rich_dom"/>
</dbReference>
<sequence>TCHLVKHKPECMTSTKTTFGPDIVFSSKTISPKDSKTLSISISKTTEVTKPGSERTPEVEPGLVAVTLAYPGFAQGTLNEPQPESIALVEPEPGFLPVKEPIPETLAVAEPAPVPFPLTMPIAKPESKPKTVSGSRSETVSVAKLGLKVMAGTEPGLGPVTMAKQELEIVSGSKMVSRVKSETVSVSRKGQGGITGGTCWSSGLPYIYTFDGYSFPVPGGCTYILSHCPQALPSGLPAFQLWITCSGGRQPMRFVTMRIFGITITAVKHEFGFVRVNQQRLRLPATLHNGRLQLYFRSSELWAEAALEQEAPALRLVYDWQHALSLQITDGYRAHVVGLCGNFNSDPIDDVGGPDLRAFLHTWALQPPDDPCHSLWAAPCTKPASLPETPGPCTILAALNGPFSHCHNVLRPEPFEISCSAWICPFPNHRSALCLMLQVYAHACQRLGVSIDSWRSQTGCRE</sequence>
<dbReference type="EMBL" id="VOAJ01004998">
    <property type="protein sequence ID" value="KAF0876381.1"/>
    <property type="molecule type" value="Genomic_DNA"/>
</dbReference>
<protein>
    <submittedName>
        <fullName evidence="4">LRFN3 protein</fullName>
    </submittedName>
</protein>
<accession>A0A6G1AL16</accession>
<dbReference type="PANTHER" id="PTHR11339">
    <property type="entry name" value="EXTRACELLULAR MATRIX GLYCOPROTEIN RELATED"/>
    <property type="match status" value="1"/>
</dbReference>
<evidence type="ECO:0000259" key="3">
    <source>
        <dbReference type="PROSITE" id="PS51233"/>
    </source>
</evidence>
<feature type="non-terminal residue" evidence="4">
    <location>
        <position position="462"/>
    </location>
</feature>
<organism evidence="4 5">
    <name type="scientific">Crocuta crocuta</name>
    <name type="common">Spotted hyena</name>
    <dbReference type="NCBI Taxonomy" id="9678"/>
    <lineage>
        <taxon>Eukaryota</taxon>
        <taxon>Metazoa</taxon>
        <taxon>Chordata</taxon>
        <taxon>Craniata</taxon>
        <taxon>Vertebrata</taxon>
        <taxon>Euteleostomi</taxon>
        <taxon>Mammalia</taxon>
        <taxon>Eutheria</taxon>
        <taxon>Laurasiatheria</taxon>
        <taxon>Carnivora</taxon>
        <taxon>Feliformia</taxon>
        <taxon>Hyaenidae</taxon>
        <taxon>Crocuta</taxon>
    </lineage>
</organism>
<proteinExistence type="predicted"/>
<dbReference type="Proteomes" id="UP000475037">
    <property type="component" value="Unassembled WGS sequence"/>
</dbReference>
<evidence type="ECO:0000313" key="4">
    <source>
        <dbReference type="EMBL" id="KAF0876381.1"/>
    </source>
</evidence>
<name>A0A6G1AL16_CROCR</name>
<evidence type="ECO:0000256" key="2">
    <source>
        <dbReference type="ARBA" id="ARBA00023180"/>
    </source>
</evidence>
<evidence type="ECO:0000313" key="5">
    <source>
        <dbReference type="Proteomes" id="UP000475037"/>
    </source>
</evidence>
<dbReference type="SMART" id="SM00216">
    <property type="entry name" value="VWD"/>
    <property type="match status" value="1"/>
</dbReference>
<dbReference type="InterPro" id="IPR001846">
    <property type="entry name" value="VWF_type-D"/>
</dbReference>